<dbReference type="Proteomes" id="UP001163823">
    <property type="component" value="Chromosome 3"/>
</dbReference>
<dbReference type="Gene3D" id="3.30.200.20">
    <property type="entry name" value="Phosphorylase Kinase, domain 1"/>
    <property type="match status" value="1"/>
</dbReference>
<name>A0AAD7Q517_QUISA</name>
<gene>
    <name evidence="3" type="ORF">O6P43_005021</name>
</gene>
<keyword evidence="4" id="KW-1185">Reference proteome</keyword>
<dbReference type="EMBL" id="JARAOO010000003">
    <property type="protein sequence ID" value="KAJ7975048.1"/>
    <property type="molecule type" value="Genomic_DNA"/>
</dbReference>
<evidence type="ECO:0000313" key="4">
    <source>
        <dbReference type="Proteomes" id="UP001163823"/>
    </source>
</evidence>
<evidence type="ECO:0000259" key="2">
    <source>
        <dbReference type="PROSITE" id="PS50011"/>
    </source>
</evidence>
<accession>A0AAD7Q517</accession>
<organism evidence="3 4">
    <name type="scientific">Quillaja saponaria</name>
    <name type="common">Soap bark tree</name>
    <dbReference type="NCBI Taxonomy" id="32244"/>
    <lineage>
        <taxon>Eukaryota</taxon>
        <taxon>Viridiplantae</taxon>
        <taxon>Streptophyta</taxon>
        <taxon>Embryophyta</taxon>
        <taxon>Tracheophyta</taxon>
        <taxon>Spermatophyta</taxon>
        <taxon>Magnoliopsida</taxon>
        <taxon>eudicotyledons</taxon>
        <taxon>Gunneridae</taxon>
        <taxon>Pentapetalae</taxon>
        <taxon>rosids</taxon>
        <taxon>fabids</taxon>
        <taxon>Fabales</taxon>
        <taxon>Quillajaceae</taxon>
        <taxon>Quillaja</taxon>
    </lineage>
</organism>
<protein>
    <submittedName>
        <fullName evidence="3">LysM domain receptor-like kinase</fullName>
    </submittedName>
</protein>
<keyword evidence="3" id="KW-0418">Kinase</keyword>
<dbReference type="InterPro" id="IPR011009">
    <property type="entry name" value="Kinase-like_dom_sf"/>
</dbReference>
<dbReference type="Gene3D" id="1.10.510.10">
    <property type="entry name" value="Transferase(Phosphotransferase) domain 1"/>
    <property type="match status" value="1"/>
</dbReference>
<dbReference type="SUPFAM" id="SSF56112">
    <property type="entry name" value="Protein kinase-like (PK-like)"/>
    <property type="match status" value="1"/>
</dbReference>
<dbReference type="GO" id="GO:0004672">
    <property type="term" value="F:protein kinase activity"/>
    <property type="evidence" value="ECO:0007669"/>
    <property type="project" value="InterPro"/>
</dbReference>
<dbReference type="AlphaFoldDB" id="A0AAD7Q517"/>
<evidence type="ECO:0000313" key="3">
    <source>
        <dbReference type="EMBL" id="KAJ7975048.1"/>
    </source>
</evidence>
<proteinExistence type="predicted"/>
<reference evidence="3" key="1">
    <citation type="journal article" date="2023" name="Science">
        <title>Elucidation of the pathway for biosynthesis of saponin adjuvants from the soapbark tree.</title>
        <authorList>
            <person name="Reed J."/>
            <person name="Orme A."/>
            <person name="El-Demerdash A."/>
            <person name="Owen C."/>
            <person name="Martin L.B.B."/>
            <person name="Misra R.C."/>
            <person name="Kikuchi S."/>
            <person name="Rejzek M."/>
            <person name="Martin A.C."/>
            <person name="Harkess A."/>
            <person name="Leebens-Mack J."/>
            <person name="Louveau T."/>
            <person name="Stephenson M.J."/>
            <person name="Osbourn A."/>
        </authorList>
    </citation>
    <scope>NUCLEOTIDE SEQUENCE</scope>
    <source>
        <strain evidence="3">S10</strain>
    </source>
</reference>
<dbReference type="PROSITE" id="PS50011">
    <property type="entry name" value="PROTEIN_KINASE_DOM"/>
    <property type="match status" value="1"/>
</dbReference>
<feature type="compositionally biased region" description="Low complexity" evidence="1">
    <location>
        <begin position="21"/>
        <end position="31"/>
    </location>
</feature>
<keyword evidence="3" id="KW-0808">Transferase</keyword>
<dbReference type="KEGG" id="qsa:O6P43_005021"/>
<feature type="compositionally biased region" description="Polar residues" evidence="1">
    <location>
        <begin position="33"/>
        <end position="44"/>
    </location>
</feature>
<keyword evidence="3" id="KW-0675">Receptor</keyword>
<dbReference type="PANTHER" id="PTHR46863:SF2">
    <property type="entry name" value="LYSM DOMAIN RECEPTOR-LIKE KINASE 3"/>
    <property type="match status" value="1"/>
</dbReference>
<feature type="domain" description="Protein kinase" evidence="2">
    <location>
        <begin position="92"/>
        <end position="397"/>
    </location>
</feature>
<feature type="region of interest" description="Disordered" evidence="1">
    <location>
        <begin position="1"/>
        <end position="44"/>
    </location>
</feature>
<dbReference type="PANTHER" id="PTHR46863">
    <property type="entry name" value="OS09G0572100 PROTEIN"/>
    <property type="match status" value="1"/>
</dbReference>
<evidence type="ECO:0000256" key="1">
    <source>
        <dbReference type="SAM" id="MobiDB-lite"/>
    </source>
</evidence>
<comment type="caution">
    <text evidence="3">The sequence shown here is derived from an EMBL/GenBank/DDBJ whole genome shotgun (WGS) entry which is preliminary data.</text>
</comment>
<dbReference type="GO" id="GO:0005524">
    <property type="term" value="F:ATP binding"/>
    <property type="evidence" value="ECO:0007669"/>
    <property type="project" value="InterPro"/>
</dbReference>
<dbReference type="InterPro" id="IPR000719">
    <property type="entry name" value="Prot_kinase_dom"/>
</dbReference>
<dbReference type="Pfam" id="PF00069">
    <property type="entry name" value="Pkinase"/>
    <property type="match status" value="1"/>
</dbReference>
<sequence length="419" mass="46820">MCKTKASTDVVDSRSPRSRTSRTSISASGRSAVPSSFGNLPSNNFTTDSKSYNKDWSKSSSSSRASLTSLRDSLPENPHIYEFSEICAATRNFRVDKFSSSSSSAAWRCSIRNKEVLVFQRKFRRPMELPELRERLSVIYRSHHSSLIKLFGASVSGNYIYLVYDFVQGVNLADCLRNSRNPNFTVLSNWLSRMQIATDLAHGLDYIHHFAGVSSNFIHNHIKSSSIIVTEETMNAKICHFGTSELCGEILIDNPPVSDSTKSKELKRYESRTVKFEGTRGYMAPELQVTGIATQKTDVYAFGIVVLELLCGEEALKYKFNENGGGGYKRLSVIDPAREAVAEVGGVRKWIDKRLKDSFPVEVAEKMVWVGLECVGDDPEKRPDMGRVAALVSKLYLESKNWAEQIGMPIDFSVSLAPR</sequence>